<name>A0A1M5BC91_9THEO</name>
<dbReference type="Gene3D" id="3.10.105.10">
    <property type="entry name" value="Dipeptide-binding Protein, Domain 3"/>
    <property type="match status" value="1"/>
</dbReference>
<keyword evidence="6" id="KW-1185">Reference proteome</keyword>
<dbReference type="AlphaFoldDB" id="A0A1M5BC91"/>
<dbReference type="InterPro" id="IPR039424">
    <property type="entry name" value="SBP_5"/>
</dbReference>
<reference evidence="5 6" key="1">
    <citation type="submission" date="2016-11" db="EMBL/GenBank/DDBJ databases">
        <authorList>
            <person name="Jaros S."/>
            <person name="Januszkiewicz K."/>
            <person name="Wedrychowicz H."/>
        </authorList>
    </citation>
    <scope>NUCLEOTIDE SEQUENCE [LARGE SCALE GENOMIC DNA]</scope>
    <source>
        <strain evidence="5 6">DSM 17918</strain>
    </source>
</reference>
<dbReference type="Gene3D" id="3.90.76.10">
    <property type="entry name" value="Dipeptide-binding Protein, Domain 1"/>
    <property type="match status" value="1"/>
</dbReference>
<evidence type="ECO:0000256" key="1">
    <source>
        <dbReference type="ARBA" id="ARBA00005695"/>
    </source>
</evidence>
<dbReference type="OrthoDB" id="239741at2"/>
<dbReference type="Pfam" id="PF00496">
    <property type="entry name" value="SBP_bac_5"/>
    <property type="match status" value="1"/>
</dbReference>
<dbReference type="Gene3D" id="3.40.190.10">
    <property type="entry name" value="Periplasmic binding protein-like II"/>
    <property type="match status" value="1"/>
</dbReference>
<dbReference type="InterPro" id="IPR000914">
    <property type="entry name" value="SBP_5_dom"/>
</dbReference>
<dbReference type="PANTHER" id="PTHR30290">
    <property type="entry name" value="PERIPLASMIC BINDING COMPONENT OF ABC TRANSPORTER"/>
    <property type="match status" value="1"/>
</dbReference>
<keyword evidence="3" id="KW-0732">Signal</keyword>
<proteinExistence type="inferred from homology"/>
<comment type="similarity">
    <text evidence="1">Belongs to the bacterial solute-binding protein 5 family.</text>
</comment>
<evidence type="ECO:0000313" key="5">
    <source>
        <dbReference type="EMBL" id="SHF40153.1"/>
    </source>
</evidence>
<sequence length="642" mass="73383">MDQRKLSAFLLTVLFLIGILIAGCNNRMTKVTQITANTSDVKYNKGKIWREQQAGWPKPPLFQGNPYGAGGIGTAWTFTMEGLYQWVRSTDKIYPRLAIDMPKDEGNKTIIKLRKGVTWNDGKPFTSKDVWAYYILNNGAFICKFLKSVEIPDDYTVIFTWNDPQPNPRVKQLLIAMDWQATIPYHIYGKYVDKAAELLKSAKPAQDIDKRGAFGLYIDQHLSDELSKNWQEFTKCSPKYPIGTGAFKVVNVTPSHMILKKRPDYWNAKNVKFEEVDLVQMPDQAQQYAMYKTGKYDRGDGTPPKDIIENLLSSNKDLIHYQMFDSSGDFGFVFNIKKPPFDDVRFRRALIYAFDKTKIREVGNYYGKETIGYSIMAMPLSMIKDWVLPEVQEKMTKYKYDPEKAAQLLKEIGWTKGSDGIWRDKNGKVYNFIIGTAGYYALGPAAEICAEQLTKFGMPTKALYVDGTVYWDNAQSKHLYDMSTDWIDANWGPITVPYWALSNFYWGFAKNAGNFPVVEKGPNKGQLNMILPGSDGKLVDIDKVLKKMLYMNDEEMKKAASDLVWIANENAFGLDWFQNVTGTWFNMKTTKMRGGWPMQDLIKKYNRNMPLPTDPEDAERIAETNLGFAGIQMVVDGDFMPN</sequence>
<organism evidence="5 6">
    <name type="scientific">Caldanaerobius fijiensis DSM 17918</name>
    <dbReference type="NCBI Taxonomy" id="1121256"/>
    <lineage>
        <taxon>Bacteria</taxon>
        <taxon>Bacillati</taxon>
        <taxon>Bacillota</taxon>
        <taxon>Clostridia</taxon>
        <taxon>Thermoanaerobacterales</taxon>
        <taxon>Thermoanaerobacteraceae</taxon>
        <taxon>Caldanaerobius</taxon>
    </lineage>
</organism>
<dbReference type="PANTHER" id="PTHR30290:SF9">
    <property type="entry name" value="OLIGOPEPTIDE-BINDING PROTEIN APPA"/>
    <property type="match status" value="1"/>
</dbReference>
<dbReference type="RefSeq" id="WP_073344419.1">
    <property type="nucleotide sequence ID" value="NZ_FQVH01000021.1"/>
</dbReference>
<feature type="domain" description="Solute-binding protein family 5" evidence="4">
    <location>
        <begin position="92"/>
        <end position="502"/>
    </location>
</feature>
<dbReference type="GO" id="GO:0015833">
    <property type="term" value="P:peptide transport"/>
    <property type="evidence" value="ECO:0007669"/>
    <property type="project" value="TreeGrafter"/>
</dbReference>
<dbReference type="PROSITE" id="PS51257">
    <property type="entry name" value="PROKAR_LIPOPROTEIN"/>
    <property type="match status" value="1"/>
</dbReference>
<dbReference type="STRING" id="1121256.SAMN02746089_01841"/>
<protein>
    <submittedName>
        <fullName evidence="5">Peptide/nickel transport system substrate-binding protein</fullName>
    </submittedName>
</protein>
<evidence type="ECO:0000313" key="6">
    <source>
        <dbReference type="Proteomes" id="UP000184088"/>
    </source>
</evidence>
<keyword evidence="2" id="KW-0813">Transport</keyword>
<evidence type="ECO:0000259" key="4">
    <source>
        <dbReference type="Pfam" id="PF00496"/>
    </source>
</evidence>
<accession>A0A1M5BC91</accession>
<evidence type="ECO:0000256" key="2">
    <source>
        <dbReference type="ARBA" id="ARBA00022448"/>
    </source>
</evidence>
<dbReference type="SUPFAM" id="SSF53850">
    <property type="entry name" value="Periplasmic binding protein-like II"/>
    <property type="match status" value="1"/>
</dbReference>
<evidence type="ECO:0000256" key="3">
    <source>
        <dbReference type="ARBA" id="ARBA00022729"/>
    </source>
</evidence>
<dbReference type="EMBL" id="FQVH01000021">
    <property type="protein sequence ID" value="SHF40153.1"/>
    <property type="molecule type" value="Genomic_DNA"/>
</dbReference>
<dbReference type="Proteomes" id="UP000184088">
    <property type="component" value="Unassembled WGS sequence"/>
</dbReference>
<dbReference type="GO" id="GO:1904680">
    <property type="term" value="F:peptide transmembrane transporter activity"/>
    <property type="evidence" value="ECO:0007669"/>
    <property type="project" value="TreeGrafter"/>
</dbReference>
<gene>
    <name evidence="5" type="ORF">SAMN02746089_01841</name>
</gene>